<comment type="function">
    <text evidence="1">Catalyzes the cleavage of 5-oxoproline to form L-glutamate coupled to the hydrolysis of ATP to ADP and inorganic phosphate.</text>
</comment>
<dbReference type="GO" id="GO:0017168">
    <property type="term" value="F:5-oxoprolinase (ATP-hydrolyzing) activity"/>
    <property type="evidence" value="ECO:0007669"/>
    <property type="project" value="UniProtKB-UniRule"/>
</dbReference>
<dbReference type="RefSeq" id="WP_109886754.1">
    <property type="nucleotide sequence ID" value="NZ_CP029550.1"/>
</dbReference>
<dbReference type="GO" id="GO:0005975">
    <property type="term" value="P:carbohydrate metabolic process"/>
    <property type="evidence" value="ECO:0007669"/>
    <property type="project" value="InterPro"/>
</dbReference>
<comment type="subunit">
    <text evidence="1">Forms a complex composed of PxpA, PxpB and PxpC.</text>
</comment>
<keyword evidence="1" id="KW-0378">Hydrolase</keyword>
<organism evidence="2 3">
    <name type="scientific">Methylobacterium durans</name>
    <dbReference type="NCBI Taxonomy" id="2202825"/>
    <lineage>
        <taxon>Bacteria</taxon>
        <taxon>Pseudomonadati</taxon>
        <taxon>Pseudomonadota</taxon>
        <taxon>Alphaproteobacteria</taxon>
        <taxon>Hyphomicrobiales</taxon>
        <taxon>Methylobacteriaceae</taxon>
        <taxon>Methylobacterium</taxon>
    </lineage>
</organism>
<evidence type="ECO:0000313" key="2">
    <source>
        <dbReference type="EMBL" id="AWN39300.1"/>
    </source>
</evidence>
<dbReference type="GO" id="GO:0005524">
    <property type="term" value="F:ATP binding"/>
    <property type="evidence" value="ECO:0007669"/>
    <property type="project" value="UniProtKB-UniRule"/>
</dbReference>
<keyword evidence="1" id="KW-0547">Nucleotide-binding</keyword>
<dbReference type="SUPFAM" id="SSF88713">
    <property type="entry name" value="Glycoside hydrolase/deacetylase"/>
    <property type="match status" value="1"/>
</dbReference>
<evidence type="ECO:0000256" key="1">
    <source>
        <dbReference type="HAMAP-Rule" id="MF_00691"/>
    </source>
</evidence>
<sequence>MRIDLNSDLGEGFGPWRMGDDAAMLDIVTSANVACGFHAGDPGIMVETARAAKARGVALGAHPGFHDREGFGRRVIPQDPAEIEQAVAYQIGALQGCAALAGHRVSYVKAHGALANLANVEDSVAAAIARGVHAVDPGLILMVMPGLPAERAALALGLPVVREIYADRAYAEDGRLVPRSEPGAVIHEARAAAARVLRMLEAGAVETRTGGWIPVAIDTVCVHGDNPAAVAMARAVRAQLEAAGHTLASFAA</sequence>
<evidence type="ECO:0000313" key="3">
    <source>
        <dbReference type="Proteomes" id="UP000245926"/>
    </source>
</evidence>
<name>A0A2U8W1B5_9HYPH</name>
<dbReference type="EC" id="3.5.2.9" evidence="1"/>
<dbReference type="PANTHER" id="PTHR30292">
    <property type="entry name" value="UNCHARACTERIZED PROTEIN YBGL-RELATED"/>
    <property type="match status" value="1"/>
</dbReference>
<protein>
    <recommendedName>
        <fullName evidence="1">5-oxoprolinase subunit A</fullName>
        <shortName evidence="1">5-OPase subunit A</shortName>
        <ecNumber evidence="1">3.5.2.9</ecNumber>
    </recommendedName>
    <alternativeName>
        <fullName evidence="1">5-oxoprolinase (ATP-hydrolyzing) subunit A</fullName>
    </alternativeName>
</protein>
<gene>
    <name evidence="1" type="primary">pxpA</name>
    <name evidence="2" type="ORF">DK389_00430</name>
</gene>
<dbReference type="Gene3D" id="3.20.20.370">
    <property type="entry name" value="Glycoside hydrolase/deacetylase"/>
    <property type="match status" value="1"/>
</dbReference>
<dbReference type="PANTHER" id="PTHR30292:SF0">
    <property type="entry name" value="5-OXOPROLINASE SUBUNIT A"/>
    <property type="match status" value="1"/>
</dbReference>
<dbReference type="KEGG" id="mets:DK389_00430"/>
<keyword evidence="1" id="KW-0067">ATP-binding</keyword>
<accession>A0A2U8W1B5</accession>
<comment type="catalytic activity">
    <reaction evidence="1">
        <text>5-oxo-L-proline + ATP + 2 H2O = L-glutamate + ADP + phosphate + H(+)</text>
        <dbReference type="Rhea" id="RHEA:10348"/>
        <dbReference type="ChEBI" id="CHEBI:15377"/>
        <dbReference type="ChEBI" id="CHEBI:15378"/>
        <dbReference type="ChEBI" id="CHEBI:29985"/>
        <dbReference type="ChEBI" id="CHEBI:30616"/>
        <dbReference type="ChEBI" id="CHEBI:43474"/>
        <dbReference type="ChEBI" id="CHEBI:58402"/>
        <dbReference type="ChEBI" id="CHEBI:456216"/>
        <dbReference type="EC" id="3.5.2.9"/>
    </reaction>
</comment>
<dbReference type="Proteomes" id="UP000245926">
    <property type="component" value="Chromosome"/>
</dbReference>
<reference evidence="3" key="1">
    <citation type="submission" date="2018-05" db="EMBL/GenBank/DDBJ databases">
        <title>Complete Genome Sequence of Methylobacterium sp. 17SD2-17.</title>
        <authorList>
            <person name="Srinivasan S."/>
        </authorList>
    </citation>
    <scope>NUCLEOTIDE SEQUENCE [LARGE SCALE GENOMIC DNA]</scope>
    <source>
        <strain evidence="3">17SD2-17</strain>
    </source>
</reference>
<dbReference type="Pfam" id="PF03746">
    <property type="entry name" value="LamB_YcsF"/>
    <property type="match status" value="1"/>
</dbReference>
<keyword evidence="3" id="KW-1185">Reference proteome</keyword>
<dbReference type="NCBIfam" id="NF003816">
    <property type="entry name" value="PRK05406.1-5"/>
    <property type="match status" value="1"/>
</dbReference>
<dbReference type="AlphaFoldDB" id="A0A2U8W1B5"/>
<dbReference type="InterPro" id="IPR005501">
    <property type="entry name" value="LamB/YcsF/PxpA-like"/>
</dbReference>
<proteinExistence type="inferred from homology"/>
<dbReference type="InterPro" id="IPR011330">
    <property type="entry name" value="Glyco_hydro/deAcase_b/a-brl"/>
</dbReference>
<dbReference type="NCBIfam" id="NF003814">
    <property type="entry name" value="PRK05406.1-3"/>
    <property type="match status" value="1"/>
</dbReference>
<dbReference type="CDD" id="cd10787">
    <property type="entry name" value="LamB_YcsF_like"/>
    <property type="match status" value="1"/>
</dbReference>
<dbReference type="EMBL" id="CP029550">
    <property type="protein sequence ID" value="AWN39300.1"/>
    <property type="molecule type" value="Genomic_DNA"/>
</dbReference>
<dbReference type="OrthoDB" id="9773478at2"/>
<comment type="similarity">
    <text evidence="1">Belongs to the LamB/PxpA family.</text>
</comment>
<dbReference type="HAMAP" id="MF_00691">
    <property type="entry name" value="PxpA"/>
    <property type="match status" value="1"/>
</dbReference>